<feature type="domain" description="Dehydrogenase E1 component" evidence="5">
    <location>
        <begin position="1"/>
        <end position="68"/>
    </location>
</feature>
<comment type="cofactor">
    <cofactor evidence="1">
        <name>thiamine diphosphate</name>
        <dbReference type="ChEBI" id="CHEBI:58937"/>
    </cofactor>
</comment>
<protein>
    <recommendedName>
        <fullName evidence="5">Dehydrogenase E1 component domain-containing protein</fullName>
    </recommendedName>
</protein>
<dbReference type="InterPro" id="IPR050642">
    <property type="entry name" value="PDH_E1_Alpha_Subunit"/>
</dbReference>
<evidence type="ECO:0000256" key="3">
    <source>
        <dbReference type="ARBA" id="ARBA00023052"/>
    </source>
</evidence>
<dbReference type="SUPFAM" id="SSF52518">
    <property type="entry name" value="Thiamin diphosphate-binding fold (THDP-binding)"/>
    <property type="match status" value="1"/>
</dbReference>
<dbReference type="Proteomes" id="UP000663827">
    <property type="component" value="Unassembled WGS sequence"/>
</dbReference>
<reference evidence="6" key="1">
    <citation type="submission" date="2021-01" db="EMBL/GenBank/DDBJ databases">
        <authorList>
            <person name="Kaushik A."/>
        </authorList>
    </citation>
    <scope>NUCLEOTIDE SEQUENCE</scope>
    <source>
        <strain evidence="6">AG5</strain>
    </source>
</reference>
<dbReference type="EMBL" id="CAJNJQ010000137">
    <property type="protein sequence ID" value="CAE7058924.1"/>
    <property type="molecule type" value="Genomic_DNA"/>
</dbReference>
<dbReference type="PANTHER" id="PTHR11516:SF60">
    <property type="entry name" value="PYRUVATE DEHYDROGENASE E1 COMPONENT SUBUNIT ALPHA"/>
    <property type="match status" value="1"/>
</dbReference>
<name>A0A8H3DUD6_9AGAM</name>
<evidence type="ECO:0000256" key="4">
    <source>
        <dbReference type="SAM" id="MobiDB-lite"/>
    </source>
</evidence>
<sequence length="98" mass="11378">MSDPGTTYRTREEIQRMRSTQDPIKGLQKYLEDWGVASEEDLKAIDKEAKAEVDKAVEEAKESPEPDLKDLWTDIYFKGTEPPYMRGREREEVSTHSL</sequence>
<evidence type="ECO:0000313" key="7">
    <source>
        <dbReference type="Proteomes" id="UP000663827"/>
    </source>
</evidence>
<evidence type="ECO:0000259" key="5">
    <source>
        <dbReference type="Pfam" id="PF00676"/>
    </source>
</evidence>
<dbReference type="AlphaFoldDB" id="A0A8H3DUD6"/>
<organism evidence="6 7">
    <name type="scientific">Rhizoctonia solani</name>
    <dbReference type="NCBI Taxonomy" id="456999"/>
    <lineage>
        <taxon>Eukaryota</taxon>
        <taxon>Fungi</taxon>
        <taxon>Dikarya</taxon>
        <taxon>Basidiomycota</taxon>
        <taxon>Agaricomycotina</taxon>
        <taxon>Agaricomycetes</taxon>
        <taxon>Cantharellales</taxon>
        <taxon>Ceratobasidiaceae</taxon>
        <taxon>Rhizoctonia</taxon>
    </lineage>
</organism>
<comment type="caution">
    <text evidence="6">The sequence shown here is derived from an EMBL/GenBank/DDBJ whole genome shotgun (WGS) entry which is preliminary data.</text>
</comment>
<keyword evidence="2" id="KW-0560">Oxidoreductase</keyword>
<keyword evidence="3" id="KW-0786">Thiamine pyrophosphate</keyword>
<dbReference type="InterPro" id="IPR001017">
    <property type="entry name" value="DH_E1"/>
</dbReference>
<evidence type="ECO:0000256" key="2">
    <source>
        <dbReference type="ARBA" id="ARBA00023002"/>
    </source>
</evidence>
<gene>
    <name evidence="6" type="ORF">RDB_LOCUS6477</name>
</gene>
<dbReference type="InterPro" id="IPR029061">
    <property type="entry name" value="THDP-binding"/>
</dbReference>
<evidence type="ECO:0000256" key="1">
    <source>
        <dbReference type="ARBA" id="ARBA00001964"/>
    </source>
</evidence>
<evidence type="ECO:0000313" key="6">
    <source>
        <dbReference type="EMBL" id="CAE7058924.1"/>
    </source>
</evidence>
<feature type="region of interest" description="Disordered" evidence="4">
    <location>
        <begin position="1"/>
        <end position="20"/>
    </location>
</feature>
<proteinExistence type="predicted"/>
<feature type="non-terminal residue" evidence="6">
    <location>
        <position position="1"/>
    </location>
</feature>
<dbReference type="Gene3D" id="3.40.50.970">
    <property type="match status" value="1"/>
</dbReference>
<dbReference type="Pfam" id="PF00676">
    <property type="entry name" value="E1_dh"/>
    <property type="match status" value="1"/>
</dbReference>
<dbReference type="PANTHER" id="PTHR11516">
    <property type="entry name" value="PYRUVATE DEHYDROGENASE E1 COMPONENT, ALPHA SUBUNIT BACTERIAL AND ORGANELLAR"/>
    <property type="match status" value="1"/>
</dbReference>
<accession>A0A8H3DUD6</accession>
<dbReference type="GO" id="GO:0006086">
    <property type="term" value="P:pyruvate decarboxylation to acetyl-CoA"/>
    <property type="evidence" value="ECO:0007669"/>
    <property type="project" value="TreeGrafter"/>
</dbReference>
<dbReference type="GO" id="GO:0004739">
    <property type="term" value="F:pyruvate dehydrogenase (acetyl-transferring) activity"/>
    <property type="evidence" value="ECO:0007669"/>
    <property type="project" value="TreeGrafter"/>
</dbReference>